<feature type="transmembrane region" description="Helical" evidence="1">
    <location>
        <begin position="135"/>
        <end position="157"/>
    </location>
</feature>
<keyword evidence="1" id="KW-0472">Membrane</keyword>
<dbReference type="EMBL" id="CP015243">
    <property type="protein sequence ID" value="ANF57781.1"/>
    <property type="molecule type" value="Genomic_DNA"/>
</dbReference>
<organism evidence="2 3">
    <name type="scientific">Halotalea alkalilenta</name>
    <dbReference type="NCBI Taxonomy" id="376489"/>
    <lineage>
        <taxon>Bacteria</taxon>
        <taxon>Pseudomonadati</taxon>
        <taxon>Pseudomonadota</taxon>
        <taxon>Gammaproteobacteria</taxon>
        <taxon>Oceanospirillales</taxon>
        <taxon>Halomonadaceae</taxon>
        <taxon>Halotalea</taxon>
    </lineage>
</organism>
<keyword evidence="1" id="KW-0812">Transmembrane</keyword>
<feature type="transmembrane region" description="Helical" evidence="1">
    <location>
        <begin position="35"/>
        <end position="56"/>
    </location>
</feature>
<dbReference type="Pfam" id="PF14897">
    <property type="entry name" value="EpsG"/>
    <property type="match status" value="1"/>
</dbReference>
<evidence type="ECO:0008006" key="4">
    <source>
        <dbReference type="Google" id="ProtNLM"/>
    </source>
</evidence>
<dbReference type="STRING" id="376489.A5892_10155"/>
<feature type="transmembrane region" description="Helical" evidence="1">
    <location>
        <begin position="336"/>
        <end position="357"/>
    </location>
</feature>
<keyword evidence="3" id="KW-1185">Reference proteome</keyword>
<name>A0A172YET1_9GAMM</name>
<dbReference type="KEGG" id="haa:A5892_10155"/>
<protein>
    <recommendedName>
        <fullName evidence="4">EpsG family protein</fullName>
    </recommendedName>
</protein>
<accession>A0A172YET1</accession>
<dbReference type="InterPro" id="IPR049458">
    <property type="entry name" value="EpsG-like"/>
</dbReference>
<feature type="transmembrane region" description="Helical" evidence="1">
    <location>
        <begin position="99"/>
        <end position="115"/>
    </location>
</feature>
<evidence type="ECO:0000256" key="1">
    <source>
        <dbReference type="SAM" id="Phobius"/>
    </source>
</evidence>
<dbReference type="RefSeq" id="WP_064122706.1">
    <property type="nucleotide sequence ID" value="NZ_CP015243.1"/>
</dbReference>
<feature type="transmembrane region" description="Helical" evidence="1">
    <location>
        <begin position="178"/>
        <end position="203"/>
    </location>
</feature>
<keyword evidence="1" id="KW-1133">Transmembrane helix</keyword>
<reference evidence="2 3" key="1">
    <citation type="submission" date="2016-04" db="EMBL/GenBank/DDBJ databases">
        <title>Complete Genome Sequence of Halotalea alkalilenta IHB B 13600.</title>
        <authorList>
            <person name="Swarnkar M.K."/>
            <person name="Sharma A."/>
            <person name="Kaushal K."/>
            <person name="Soni R."/>
            <person name="Rana S."/>
            <person name="Singh A.K."/>
            <person name="Gulati A."/>
        </authorList>
    </citation>
    <scope>NUCLEOTIDE SEQUENCE [LARGE SCALE GENOMIC DNA]</scope>
    <source>
        <strain evidence="2 3">IHB B 13600</strain>
    </source>
</reference>
<feature type="transmembrane region" description="Helical" evidence="1">
    <location>
        <begin position="255"/>
        <end position="277"/>
    </location>
</feature>
<proteinExistence type="predicted"/>
<gene>
    <name evidence="2" type="ORF">A5892_10155</name>
</gene>
<evidence type="ECO:0000313" key="3">
    <source>
        <dbReference type="Proteomes" id="UP000077875"/>
    </source>
</evidence>
<dbReference type="Proteomes" id="UP000077875">
    <property type="component" value="Chromosome"/>
</dbReference>
<feature type="transmembrane region" description="Helical" evidence="1">
    <location>
        <begin position="283"/>
        <end position="302"/>
    </location>
</feature>
<feature type="transmembrane region" description="Helical" evidence="1">
    <location>
        <begin position="314"/>
        <end position="330"/>
    </location>
</feature>
<sequence length="364" mass="40900">MLNPIMFYLCYIALGFISFLSCVLLGVVRQRRWGVTVFYCLIVAMVLLVGMRGLQVGTDTWQFASWVSASNSVTDVIFWVEVVYFGLGVLGYKLGGMQFYLLLTAAVTIGCLFAGQRRLLLLHRDAVEQFGLGLVLPLAFFLTISASTFIFLVANQVRQAMAVGFLLLAISFLIERRMVAVCCCLFLMMFSHVASIMMIPVILLVRPLKTSQPMFVVSMVMLILGCAQVFRLVVESSGIDYVAERIREGIYTETKLSIYFKTVVLYLFATLFTFLKLPNRNRVYVYVLNIYLLVVGISGMAIEFGEGANRIQRFVVLLLPVLTVMAMTAARNKQQLFYLISATSILYFFFVIANGSFRATLGLY</sequence>
<feature type="transmembrane region" description="Helical" evidence="1">
    <location>
        <begin position="6"/>
        <end position="28"/>
    </location>
</feature>
<evidence type="ECO:0000313" key="2">
    <source>
        <dbReference type="EMBL" id="ANF57781.1"/>
    </source>
</evidence>
<dbReference type="AlphaFoldDB" id="A0A172YET1"/>
<feature type="transmembrane region" description="Helical" evidence="1">
    <location>
        <begin position="215"/>
        <end position="234"/>
    </location>
</feature>